<keyword evidence="1" id="KW-0677">Repeat</keyword>
<dbReference type="GeneID" id="20232401"/>
<keyword evidence="6" id="KW-1185">Reference proteome</keyword>
<evidence type="ECO:0000256" key="1">
    <source>
        <dbReference type="ARBA" id="ARBA00022737"/>
    </source>
</evidence>
<evidence type="ECO:0000313" key="5">
    <source>
        <dbReference type="EMBL" id="ESO89764.1"/>
    </source>
</evidence>
<evidence type="ECO:0000256" key="3">
    <source>
        <dbReference type="PROSITE-ProRule" id="PRU00176"/>
    </source>
</evidence>
<dbReference type="GO" id="GO:0003723">
    <property type="term" value="F:RNA binding"/>
    <property type="evidence" value="ECO:0007669"/>
    <property type="project" value="UniProtKB-UniRule"/>
</dbReference>
<proteinExistence type="predicted"/>
<dbReference type="PANTHER" id="PTHR13976">
    <property type="entry name" value="HETEROGENEOUS NUCLEAR RIBONUCLEOPROTEIN-RELATED"/>
    <property type="match status" value="1"/>
</dbReference>
<dbReference type="CTD" id="20232401"/>
<dbReference type="SUPFAM" id="SSF54928">
    <property type="entry name" value="RNA-binding domain, RBD"/>
    <property type="match status" value="1"/>
</dbReference>
<name>V4BLT8_LOTGI</name>
<keyword evidence="2 3" id="KW-0694">RNA-binding</keyword>
<gene>
    <name evidence="5" type="ORF">LOTGIDRAFT_124744</name>
</gene>
<feature type="non-terminal residue" evidence="5">
    <location>
        <position position="82"/>
    </location>
</feature>
<evidence type="ECO:0000256" key="2">
    <source>
        <dbReference type="ARBA" id="ARBA00022884"/>
    </source>
</evidence>
<evidence type="ECO:0000259" key="4">
    <source>
        <dbReference type="PROSITE" id="PS50102"/>
    </source>
</evidence>
<dbReference type="CDD" id="cd12254">
    <property type="entry name" value="RRM_hnRNPH_ESRPs_RBM12_like"/>
    <property type="match status" value="1"/>
</dbReference>
<dbReference type="HOGENOM" id="CLU_2564989_0_0_1"/>
<dbReference type="SMART" id="SM00360">
    <property type="entry name" value="RRM"/>
    <property type="match status" value="1"/>
</dbReference>
<dbReference type="Proteomes" id="UP000030746">
    <property type="component" value="Unassembled WGS sequence"/>
</dbReference>
<dbReference type="InterPro" id="IPR050666">
    <property type="entry name" value="ESRP"/>
</dbReference>
<feature type="domain" description="RRM" evidence="4">
    <location>
        <begin position="3"/>
        <end position="80"/>
    </location>
</feature>
<organism evidence="5 6">
    <name type="scientific">Lottia gigantea</name>
    <name type="common">Giant owl limpet</name>
    <dbReference type="NCBI Taxonomy" id="225164"/>
    <lineage>
        <taxon>Eukaryota</taxon>
        <taxon>Metazoa</taxon>
        <taxon>Spiralia</taxon>
        <taxon>Lophotrochozoa</taxon>
        <taxon>Mollusca</taxon>
        <taxon>Gastropoda</taxon>
        <taxon>Patellogastropoda</taxon>
        <taxon>Lottioidea</taxon>
        <taxon>Lottiidae</taxon>
        <taxon>Lottia</taxon>
    </lineage>
</organism>
<dbReference type="RefSeq" id="XP_009059554.1">
    <property type="nucleotide sequence ID" value="XM_009061306.1"/>
</dbReference>
<dbReference type="EMBL" id="KB202544">
    <property type="protein sequence ID" value="ESO89764.1"/>
    <property type="molecule type" value="Genomic_DNA"/>
</dbReference>
<dbReference type="KEGG" id="lgi:LOTGIDRAFT_124744"/>
<evidence type="ECO:0000313" key="6">
    <source>
        <dbReference type="Proteomes" id="UP000030746"/>
    </source>
</evidence>
<dbReference type="Gene3D" id="3.30.70.330">
    <property type="match status" value="1"/>
</dbReference>
<sequence>MQIYAHLKNLPYSATLREIRNFFQGSEISMDGIKLLVDDKGRKIGTGYIEFKTEEDLEKALKKFGEFFESRRMIITKCSQSE</sequence>
<dbReference type="InterPro" id="IPR000504">
    <property type="entry name" value="RRM_dom"/>
</dbReference>
<dbReference type="OrthoDB" id="2588702at2759"/>
<dbReference type="InterPro" id="IPR012677">
    <property type="entry name" value="Nucleotide-bd_a/b_plait_sf"/>
</dbReference>
<dbReference type="Pfam" id="PF00076">
    <property type="entry name" value="RRM_1"/>
    <property type="match status" value="1"/>
</dbReference>
<accession>V4BLT8</accession>
<reference evidence="5 6" key="1">
    <citation type="journal article" date="2013" name="Nature">
        <title>Insights into bilaterian evolution from three spiralian genomes.</title>
        <authorList>
            <person name="Simakov O."/>
            <person name="Marletaz F."/>
            <person name="Cho S.J."/>
            <person name="Edsinger-Gonzales E."/>
            <person name="Havlak P."/>
            <person name="Hellsten U."/>
            <person name="Kuo D.H."/>
            <person name="Larsson T."/>
            <person name="Lv J."/>
            <person name="Arendt D."/>
            <person name="Savage R."/>
            <person name="Osoegawa K."/>
            <person name="de Jong P."/>
            <person name="Grimwood J."/>
            <person name="Chapman J.A."/>
            <person name="Shapiro H."/>
            <person name="Aerts A."/>
            <person name="Otillar R.P."/>
            <person name="Terry A.Y."/>
            <person name="Boore J.L."/>
            <person name="Grigoriev I.V."/>
            <person name="Lindberg D.R."/>
            <person name="Seaver E.C."/>
            <person name="Weisblat D.A."/>
            <person name="Putnam N.H."/>
            <person name="Rokhsar D.S."/>
        </authorList>
    </citation>
    <scope>NUCLEOTIDE SEQUENCE [LARGE SCALE GENOMIC DNA]</scope>
</reference>
<dbReference type="PROSITE" id="PS50102">
    <property type="entry name" value="RRM"/>
    <property type="match status" value="1"/>
</dbReference>
<dbReference type="AlphaFoldDB" id="V4BLT8"/>
<protein>
    <recommendedName>
        <fullName evidence="4">RRM domain-containing protein</fullName>
    </recommendedName>
</protein>
<dbReference type="STRING" id="225164.V4BLT8"/>
<dbReference type="OMA" id="ETPGDCA"/>
<dbReference type="InterPro" id="IPR035979">
    <property type="entry name" value="RBD_domain_sf"/>
</dbReference>